<feature type="chain" id="PRO_5029512202" evidence="1">
    <location>
        <begin position="30"/>
        <end position="97"/>
    </location>
</feature>
<evidence type="ECO:0000313" key="3">
    <source>
        <dbReference type="Proteomes" id="UP000663760"/>
    </source>
</evidence>
<accession>A0A7I8KYH5</accession>
<reference evidence="2" key="1">
    <citation type="submission" date="2020-02" db="EMBL/GenBank/DDBJ databases">
        <authorList>
            <person name="Scholz U."/>
            <person name="Mascher M."/>
            <person name="Fiebig A."/>
        </authorList>
    </citation>
    <scope>NUCLEOTIDE SEQUENCE</scope>
</reference>
<dbReference type="InterPro" id="IPR038930">
    <property type="entry name" value="CEP13/CEP14"/>
</dbReference>
<proteinExistence type="predicted"/>
<dbReference type="GO" id="GO:0006970">
    <property type="term" value="P:response to osmotic stress"/>
    <property type="evidence" value="ECO:0007669"/>
    <property type="project" value="InterPro"/>
</dbReference>
<sequence length="97" mass="10003">MAPNDKKLSSMIISVILVFLLFSANSTQARKLLGSPRGDFSSLEGAKVFSALLRASVPPSSPSHGGNVVVVGGRLLADRTSSVDRMLGSVPSPGVGH</sequence>
<feature type="signal peptide" evidence="1">
    <location>
        <begin position="1"/>
        <end position="29"/>
    </location>
</feature>
<evidence type="ECO:0000256" key="1">
    <source>
        <dbReference type="SAM" id="SignalP"/>
    </source>
</evidence>
<name>A0A7I8KYH5_SPIIN</name>
<keyword evidence="3" id="KW-1185">Reference proteome</keyword>
<dbReference type="EMBL" id="LR746272">
    <property type="protein sequence ID" value="CAA7402386.1"/>
    <property type="molecule type" value="Genomic_DNA"/>
</dbReference>
<dbReference type="PANTHER" id="PTHR37180">
    <property type="entry name" value="PRECURSOR OF CEP14"/>
    <property type="match status" value="1"/>
</dbReference>
<keyword evidence="1" id="KW-0732">Signal</keyword>
<dbReference type="Proteomes" id="UP000663760">
    <property type="component" value="Chromosome 9"/>
</dbReference>
<organism evidence="2 3">
    <name type="scientific">Spirodela intermedia</name>
    <name type="common">Intermediate duckweed</name>
    <dbReference type="NCBI Taxonomy" id="51605"/>
    <lineage>
        <taxon>Eukaryota</taxon>
        <taxon>Viridiplantae</taxon>
        <taxon>Streptophyta</taxon>
        <taxon>Embryophyta</taxon>
        <taxon>Tracheophyta</taxon>
        <taxon>Spermatophyta</taxon>
        <taxon>Magnoliopsida</taxon>
        <taxon>Liliopsida</taxon>
        <taxon>Araceae</taxon>
        <taxon>Lemnoideae</taxon>
        <taxon>Spirodela</taxon>
    </lineage>
</organism>
<dbReference type="GO" id="GO:0006995">
    <property type="term" value="P:cellular response to nitrogen starvation"/>
    <property type="evidence" value="ECO:0007669"/>
    <property type="project" value="InterPro"/>
</dbReference>
<protein>
    <submittedName>
        <fullName evidence="2">Uncharacterized protein</fullName>
    </submittedName>
</protein>
<gene>
    <name evidence="2" type="ORF">SI8410_09013064</name>
</gene>
<dbReference type="AlphaFoldDB" id="A0A7I8KYH5"/>
<dbReference type="PANTHER" id="PTHR37180:SF2">
    <property type="entry name" value="PRECURSOR OF CEP14"/>
    <property type="match status" value="1"/>
</dbReference>
<evidence type="ECO:0000313" key="2">
    <source>
        <dbReference type="EMBL" id="CAA7402386.1"/>
    </source>
</evidence>
<dbReference type="OrthoDB" id="1915362at2759"/>